<dbReference type="Pfam" id="PF13561">
    <property type="entry name" value="adh_short_C2"/>
    <property type="match status" value="1"/>
</dbReference>
<accession>A0ABS5EWF3</accession>
<evidence type="ECO:0000313" key="2">
    <source>
        <dbReference type="EMBL" id="MBR0664614.1"/>
    </source>
</evidence>
<dbReference type="EMBL" id="JAAGBB010000009">
    <property type="protein sequence ID" value="MBR0664614.1"/>
    <property type="molecule type" value="Genomic_DNA"/>
</dbReference>
<organism evidence="2 3">
    <name type="scientific">Plastoroseomonas hellenica</name>
    <dbReference type="NCBI Taxonomy" id="2687306"/>
    <lineage>
        <taxon>Bacteria</taxon>
        <taxon>Pseudomonadati</taxon>
        <taxon>Pseudomonadota</taxon>
        <taxon>Alphaproteobacteria</taxon>
        <taxon>Acetobacterales</taxon>
        <taxon>Acetobacteraceae</taxon>
        <taxon>Plastoroseomonas</taxon>
    </lineage>
</organism>
<protein>
    <submittedName>
        <fullName evidence="2">SDR family oxidoreductase</fullName>
    </submittedName>
</protein>
<name>A0ABS5EWF3_9PROT</name>
<dbReference type="PRINTS" id="PR00081">
    <property type="entry name" value="GDHRDH"/>
</dbReference>
<dbReference type="Proteomes" id="UP001196870">
    <property type="component" value="Unassembled WGS sequence"/>
</dbReference>
<dbReference type="SUPFAM" id="SSF51735">
    <property type="entry name" value="NAD(P)-binding Rossmann-fold domains"/>
    <property type="match status" value="1"/>
</dbReference>
<proteinExistence type="inferred from homology"/>
<dbReference type="PRINTS" id="PR00080">
    <property type="entry name" value="SDRFAMILY"/>
</dbReference>
<comment type="similarity">
    <text evidence="1">Belongs to the short-chain dehydrogenases/reductases (SDR) family.</text>
</comment>
<gene>
    <name evidence="2" type="ORF">GXW71_09640</name>
</gene>
<dbReference type="InterPro" id="IPR036291">
    <property type="entry name" value="NAD(P)-bd_dom_sf"/>
</dbReference>
<dbReference type="PANTHER" id="PTHR42879">
    <property type="entry name" value="3-OXOACYL-(ACYL-CARRIER-PROTEIN) REDUCTASE"/>
    <property type="match status" value="1"/>
</dbReference>
<reference evidence="3" key="1">
    <citation type="journal article" date="2021" name="Syst. Appl. Microbiol.">
        <title>Roseomonas hellenica sp. nov., isolated from roots of wild-growing Alkanna tinctoria.</title>
        <authorList>
            <person name="Rat A."/>
            <person name="Naranjo H.D."/>
            <person name="Lebbe L."/>
            <person name="Cnockaert M."/>
            <person name="Krigas N."/>
            <person name="Grigoriadou K."/>
            <person name="Maloupa E."/>
            <person name="Willems A."/>
        </authorList>
    </citation>
    <scope>NUCLEOTIDE SEQUENCE [LARGE SCALE GENOMIC DNA]</scope>
    <source>
        <strain evidence="3">LMG 31523</strain>
    </source>
</reference>
<dbReference type="PANTHER" id="PTHR42879:SF2">
    <property type="entry name" value="3-OXOACYL-[ACYL-CARRIER-PROTEIN] REDUCTASE FABG"/>
    <property type="match status" value="1"/>
</dbReference>
<sequence length="246" mass="25549">MTQRRKAALVTGAGRNIGRAAVLALAGDGFDVAINGSSNRAACEAVAEEARALGVEALVAMGDVGRPEDCARIAAEAIARFGAVDVLVNNAALRPAKPFLETSEEEWRRVIAVDLDGAVWLIRACVPGMLERGWGRIVNFTGMNAMHGYAGHSPVSVSKHGVWGLTKALAKEFGPKGVTVNAISPGPIAEDGEDLVSERRAAAIARVPVGRMGTPKEVAAAVRLLASEDGAYITGQMLQVNGGGQT</sequence>
<comment type="caution">
    <text evidence="2">The sequence shown here is derived from an EMBL/GenBank/DDBJ whole genome shotgun (WGS) entry which is preliminary data.</text>
</comment>
<dbReference type="InterPro" id="IPR050259">
    <property type="entry name" value="SDR"/>
</dbReference>
<dbReference type="Gene3D" id="3.40.50.720">
    <property type="entry name" value="NAD(P)-binding Rossmann-like Domain"/>
    <property type="match status" value="1"/>
</dbReference>
<evidence type="ECO:0000313" key="3">
    <source>
        <dbReference type="Proteomes" id="UP001196870"/>
    </source>
</evidence>
<keyword evidence="3" id="KW-1185">Reference proteome</keyword>
<evidence type="ECO:0000256" key="1">
    <source>
        <dbReference type="ARBA" id="ARBA00006484"/>
    </source>
</evidence>
<dbReference type="InterPro" id="IPR002347">
    <property type="entry name" value="SDR_fam"/>
</dbReference>
<dbReference type="RefSeq" id="WP_211852280.1">
    <property type="nucleotide sequence ID" value="NZ_JAAGBB010000009.1"/>
</dbReference>